<protein>
    <recommendedName>
        <fullName evidence="4">Histidine kinase</fullName>
    </recommendedName>
</protein>
<proteinExistence type="predicted"/>
<dbReference type="SUPFAM" id="SSF63829">
    <property type="entry name" value="Calcium-dependent phosphotriesterase"/>
    <property type="match status" value="1"/>
</dbReference>
<dbReference type="EMBL" id="SPVG01000250">
    <property type="protein sequence ID" value="TFW15696.1"/>
    <property type="molecule type" value="Genomic_DNA"/>
</dbReference>
<keyword evidence="1" id="KW-0732">Signal</keyword>
<dbReference type="InterPro" id="IPR011110">
    <property type="entry name" value="Reg_prop"/>
</dbReference>
<dbReference type="InterPro" id="IPR015943">
    <property type="entry name" value="WD40/YVTN_repeat-like_dom_sf"/>
</dbReference>
<comment type="caution">
    <text evidence="2">The sequence shown here is derived from an EMBL/GenBank/DDBJ whole genome shotgun (WGS) entry which is preliminary data.</text>
</comment>
<keyword evidence="3" id="KW-1185">Reference proteome</keyword>
<dbReference type="Proteomes" id="UP000297729">
    <property type="component" value="Unassembled WGS sequence"/>
</dbReference>
<dbReference type="AlphaFoldDB" id="A0A4Y9S2V4"/>
<accession>A0A4Y9S2V4</accession>
<feature type="chain" id="PRO_5021499350" description="Histidine kinase" evidence="1">
    <location>
        <begin position="26"/>
        <end position="369"/>
    </location>
</feature>
<dbReference type="Pfam" id="PF07494">
    <property type="entry name" value="Reg_prop"/>
    <property type="match status" value="1"/>
</dbReference>
<gene>
    <name evidence="2" type="ORF">E4L98_26075</name>
</gene>
<evidence type="ECO:0000256" key="1">
    <source>
        <dbReference type="SAM" id="SignalP"/>
    </source>
</evidence>
<sequence length="369" mass="40400">MPSPLTFLLCAAGVVSLGAAPVARALDPATALQDYHHTIWTSRDGAPAEITSMAQTQDGWLWLGTPTGVYRFDGVRFEPYQPPAGSRLLHNRISELVAMPNGDLWIGYVGRGLSLRHADGRLEHVADADSKVRDVFTLTRDRDGSIWAASTLGTRRYDAQRRWQAIGREAGVPAASLTTLADQHGRLYLGADDGTYVLDRASAKFERISTDYTVSLVESPDGQLWGGGNGVLRKLPTPSPTIARPDWLNQAEGHAAGIFDRDGNLWTLRCPRGLCLVRQPQRLGGRIQPARDASEKFDQPWQLSNLSTNLLLEDRLGNIWLSTQAGLERFRNAAVLAAPVPGADGFYRLARGAGDTVWVTDVRAAQVWR</sequence>
<dbReference type="Gene3D" id="2.130.10.10">
    <property type="entry name" value="YVTN repeat-like/Quinoprotein amine dehydrogenase"/>
    <property type="match status" value="1"/>
</dbReference>
<reference evidence="2 3" key="1">
    <citation type="submission" date="2019-03" db="EMBL/GenBank/DDBJ databases">
        <title>Draft Genome Sequence of Duganella callidus sp. nov., a Novel Duganella Species Isolated from Cultivated Soil.</title>
        <authorList>
            <person name="Raths R."/>
            <person name="Peta V."/>
            <person name="Bucking H."/>
        </authorList>
    </citation>
    <scope>NUCLEOTIDE SEQUENCE [LARGE SCALE GENOMIC DNA]</scope>
    <source>
        <strain evidence="2 3">DN04</strain>
    </source>
</reference>
<dbReference type="RefSeq" id="WP_205746833.1">
    <property type="nucleotide sequence ID" value="NZ_SPVG01000250.1"/>
</dbReference>
<evidence type="ECO:0008006" key="4">
    <source>
        <dbReference type="Google" id="ProtNLM"/>
    </source>
</evidence>
<feature type="signal peptide" evidence="1">
    <location>
        <begin position="1"/>
        <end position="25"/>
    </location>
</feature>
<feature type="non-terminal residue" evidence="2">
    <location>
        <position position="369"/>
    </location>
</feature>
<evidence type="ECO:0000313" key="2">
    <source>
        <dbReference type="EMBL" id="TFW15696.1"/>
    </source>
</evidence>
<organism evidence="2 3">
    <name type="scientific">Duganella callida</name>
    <dbReference type="NCBI Taxonomy" id="2561932"/>
    <lineage>
        <taxon>Bacteria</taxon>
        <taxon>Pseudomonadati</taxon>
        <taxon>Pseudomonadota</taxon>
        <taxon>Betaproteobacteria</taxon>
        <taxon>Burkholderiales</taxon>
        <taxon>Oxalobacteraceae</taxon>
        <taxon>Telluria group</taxon>
        <taxon>Duganella</taxon>
    </lineage>
</organism>
<name>A0A4Y9S2V4_9BURK</name>
<evidence type="ECO:0000313" key="3">
    <source>
        <dbReference type="Proteomes" id="UP000297729"/>
    </source>
</evidence>